<dbReference type="Proteomes" id="UP000807469">
    <property type="component" value="Unassembled WGS sequence"/>
</dbReference>
<comment type="caution">
    <text evidence="3">The sequence shown here is derived from an EMBL/GenBank/DDBJ whole genome shotgun (WGS) entry which is preliminary data.</text>
</comment>
<feature type="region of interest" description="Disordered" evidence="1">
    <location>
        <begin position="146"/>
        <end position="166"/>
    </location>
</feature>
<dbReference type="InterPro" id="IPR000073">
    <property type="entry name" value="AB_hydrolase_1"/>
</dbReference>
<feature type="domain" description="AB hydrolase-1" evidence="2">
    <location>
        <begin position="31"/>
        <end position="255"/>
    </location>
</feature>
<proteinExistence type="predicted"/>
<dbReference type="InterPro" id="IPR050471">
    <property type="entry name" value="AB_hydrolase"/>
</dbReference>
<dbReference type="PRINTS" id="PR00111">
    <property type="entry name" value="ABHYDROLASE"/>
</dbReference>
<gene>
    <name evidence="3" type="ORF">BDN70DRAFT_797248</name>
</gene>
<evidence type="ECO:0000313" key="3">
    <source>
        <dbReference type="EMBL" id="KAF9484709.1"/>
    </source>
</evidence>
<dbReference type="Pfam" id="PF00561">
    <property type="entry name" value="Abhydrolase_1"/>
    <property type="match status" value="1"/>
</dbReference>
<dbReference type="SUPFAM" id="SSF53474">
    <property type="entry name" value="alpha/beta-Hydrolases"/>
    <property type="match status" value="1"/>
</dbReference>
<sequence>MASRQPQFFVHQDGSKTAYEIVGNDTTGAEPLVLVIGLSLIRGDWEPLLSKLSEDRQVLVFDNRGMGDSTFSPSGDEDLTIELMARDLLDLLIFLDWKTISICGYSMGGLIAQQLLLLPYIDNNPVSLPFRVTHIILAATLTGPKNKEQGFKPAPPPSADKERTWEERRELRRPMLEASLDPKWVANPGNAARFNALLDRVSSGRYSPTISEIAGSKLEKYYPKLGKDGKVLVIHGKLDNIVPFSYSSDVLQHIPWARMVEVGYGPGQLESLDFGHHWFEYFSVDVWYRVIVQFLDEPATAIDDRARMY</sequence>
<dbReference type="Gene3D" id="3.40.50.1820">
    <property type="entry name" value="alpha/beta hydrolase"/>
    <property type="match status" value="1"/>
</dbReference>
<name>A0A9P5ZE05_9AGAR</name>
<evidence type="ECO:0000259" key="2">
    <source>
        <dbReference type="Pfam" id="PF00561"/>
    </source>
</evidence>
<dbReference type="PANTHER" id="PTHR43433">
    <property type="entry name" value="HYDROLASE, ALPHA/BETA FOLD FAMILY PROTEIN"/>
    <property type="match status" value="1"/>
</dbReference>
<evidence type="ECO:0000256" key="1">
    <source>
        <dbReference type="SAM" id="MobiDB-lite"/>
    </source>
</evidence>
<dbReference type="EMBL" id="MU155141">
    <property type="protein sequence ID" value="KAF9484709.1"/>
    <property type="molecule type" value="Genomic_DNA"/>
</dbReference>
<keyword evidence="4" id="KW-1185">Reference proteome</keyword>
<protein>
    <submittedName>
        <fullName evidence="3">Alpha/beta-hydrolase</fullName>
    </submittedName>
</protein>
<dbReference type="InterPro" id="IPR029058">
    <property type="entry name" value="AB_hydrolase_fold"/>
</dbReference>
<dbReference type="AlphaFoldDB" id="A0A9P5ZE05"/>
<accession>A0A9P5ZE05</accession>
<evidence type="ECO:0000313" key="4">
    <source>
        <dbReference type="Proteomes" id="UP000807469"/>
    </source>
</evidence>
<organism evidence="3 4">
    <name type="scientific">Pholiota conissans</name>
    <dbReference type="NCBI Taxonomy" id="109636"/>
    <lineage>
        <taxon>Eukaryota</taxon>
        <taxon>Fungi</taxon>
        <taxon>Dikarya</taxon>
        <taxon>Basidiomycota</taxon>
        <taxon>Agaricomycotina</taxon>
        <taxon>Agaricomycetes</taxon>
        <taxon>Agaricomycetidae</taxon>
        <taxon>Agaricales</taxon>
        <taxon>Agaricineae</taxon>
        <taxon>Strophariaceae</taxon>
        <taxon>Pholiota</taxon>
    </lineage>
</organism>
<dbReference type="PANTHER" id="PTHR43433:SF5">
    <property type="entry name" value="AB HYDROLASE-1 DOMAIN-CONTAINING PROTEIN"/>
    <property type="match status" value="1"/>
</dbReference>
<dbReference type="OrthoDB" id="8119704at2759"/>
<reference evidence="3" key="1">
    <citation type="submission" date="2020-11" db="EMBL/GenBank/DDBJ databases">
        <authorList>
            <consortium name="DOE Joint Genome Institute"/>
            <person name="Ahrendt S."/>
            <person name="Riley R."/>
            <person name="Andreopoulos W."/>
            <person name="Labutti K."/>
            <person name="Pangilinan J."/>
            <person name="Ruiz-Duenas F.J."/>
            <person name="Barrasa J.M."/>
            <person name="Sanchez-Garcia M."/>
            <person name="Camarero S."/>
            <person name="Miyauchi S."/>
            <person name="Serrano A."/>
            <person name="Linde D."/>
            <person name="Babiker R."/>
            <person name="Drula E."/>
            <person name="Ayuso-Fernandez I."/>
            <person name="Pacheco R."/>
            <person name="Padilla G."/>
            <person name="Ferreira P."/>
            <person name="Barriuso J."/>
            <person name="Kellner H."/>
            <person name="Castanera R."/>
            <person name="Alfaro M."/>
            <person name="Ramirez L."/>
            <person name="Pisabarro A.G."/>
            <person name="Kuo A."/>
            <person name="Tritt A."/>
            <person name="Lipzen A."/>
            <person name="He G."/>
            <person name="Yan M."/>
            <person name="Ng V."/>
            <person name="Cullen D."/>
            <person name="Martin F."/>
            <person name="Rosso M.-N."/>
            <person name="Henrissat B."/>
            <person name="Hibbett D."/>
            <person name="Martinez A.T."/>
            <person name="Grigoriev I.V."/>
        </authorList>
    </citation>
    <scope>NUCLEOTIDE SEQUENCE</scope>
    <source>
        <strain evidence="3">CIRM-BRFM 674</strain>
    </source>
</reference>